<protein>
    <submittedName>
        <fullName evidence="1">Uncharacterized protein</fullName>
    </submittedName>
</protein>
<proteinExistence type="predicted"/>
<dbReference type="Proteomes" id="UP000244956">
    <property type="component" value="Unassembled WGS sequence"/>
</dbReference>
<gene>
    <name evidence="1" type="ORF">DDZ16_03015</name>
</gene>
<dbReference type="AlphaFoldDB" id="A0A2U2BBY6"/>
<evidence type="ECO:0000313" key="1">
    <source>
        <dbReference type="EMBL" id="PWE00584.1"/>
    </source>
</evidence>
<comment type="caution">
    <text evidence="1">The sequence shown here is derived from an EMBL/GenBank/DDBJ whole genome shotgun (WGS) entry which is preliminary data.</text>
</comment>
<accession>A0A2U2BBY6</accession>
<keyword evidence="2" id="KW-1185">Reference proteome</keyword>
<dbReference type="OrthoDB" id="1330288at2"/>
<name>A0A2U2BBY6_9BACT</name>
<organism evidence="1 2">
    <name type="scientific">Marinilabilia rubra</name>
    <dbReference type="NCBI Taxonomy" id="2162893"/>
    <lineage>
        <taxon>Bacteria</taxon>
        <taxon>Pseudomonadati</taxon>
        <taxon>Bacteroidota</taxon>
        <taxon>Bacteroidia</taxon>
        <taxon>Marinilabiliales</taxon>
        <taxon>Marinilabiliaceae</taxon>
        <taxon>Marinilabilia</taxon>
    </lineage>
</organism>
<reference evidence="1 2" key="1">
    <citation type="submission" date="2018-05" db="EMBL/GenBank/DDBJ databases">
        <title>Marinilabilia rubrum sp. nov., isolated from saltern sediment.</title>
        <authorList>
            <person name="Zhang R."/>
        </authorList>
    </citation>
    <scope>NUCLEOTIDE SEQUENCE [LARGE SCALE GENOMIC DNA]</scope>
    <source>
        <strain evidence="1 2">WTE16</strain>
    </source>
</reference>
<dbReference type="EMBL" id="QEWP01000002">
    <property type="protein sequence ID" value="PWE00584.1"/>
    <property type="molecule type" value="Genomic_DNA"/>
</dbReference>
<evidence type="ECO:0000313" key="2">
    <source>
        <dbReference type="Proteomes" id="UP000244956"/>
    </source>
</evidence>
<dbReference type="RefSeq" id="WP_109262956.1">
    <property type="nucleotide sequence ID" value="NZ_QEWP01000002.1"/>
</dbReference>
<sequence length="387" mass="45400">MQKNLSFFKTLVSKADNLSFNANLTKIEKQLLLLEANTHDLISSDQPTKIKKSSLSTCLNTFTLLMNRLYDPSGKRKRSNSKEINETLRGCARFILLLEKSASYCFDYRILAPTYMCDKLKEKLNGFHIEFEQQLKDLKIRKDLIKVVLDPIRKNYKKKREIRFQRFFYLERYCFWISEFLENESHFMGPECGLIRLLITKNLNSESFQSFLIKYLDEKLNSEYQLEGKIQTLSNLNICLQDLSPVGDLKYSHNKASVAKLLRSSLSNRISHFKEMRKNLPRHFQSETHSEQCLKIKTTGKIDQLGILCRLLQNEPWIKNTSCSEITEAFASIFCFENSAPISKSNLRNQYYNKDKKSLIEMKKTLLAWLEKIDSDLYETNYKKVSK</sequence>